<gene>
    <name evidence="1" type="primary">sseB</name>
    <name evidence="1" type="ORF">NCTC8272_01686</name>
</gene>
<dbReference type="NCBIfam" id="TIGR02552">
    <property type="entry name" value="LcrH_SycD"/>
    <property type="match status" value="1"/>
</dbReference>
<dbReference type="InterPro" id="IPR011990">
    <property type="entry name" value="TPR-like_helical_dom_sf"/>
</dbReference>
<dbReference type="Gene3D" id="1.25.40.10">
    <property type="entry name" value="Tetratricopeptide repeat domain"/>
    <property type="match status" value="1"/>
</dbReference>
<dbReference type="Proteomes" id="UP000277214">
    <property type="component" value="Chromosome 1"/>
</dbReference>
<dbReference type="InterPro" id="IPR005095">
    <property type="entry name" value="EspA"/>
</dbReference>
<dbReference type="Pfam" id="PF03433">
    <property type="entry name" value="EspA"/>
    <property type="match status" value="1"/>
</dbReference>
<evidence type="ECO:0000313" key="2">
    <source>
        <dbReference type="Proteomes" id="UP000277214"/>
    </source>
</evidence>
<accession>A0A3S4FU39</accession>
<organism evidence="1 2">
    <name type="scientific">Salmonella enterica I</name>
    <dbReference type="NCBI Taxonomy" id="59201"/>
    <lineage>
        <taxon>Bacteria</taxon>
        <taxon>Pseudomonadati</taxon>
        <taxon>Pseudomonadota</taxon>
        <taxon>Gammaproteobacteria</taxon>
        <taxon>Enterobacterales</taxon>
        <taxon>Enterobacteriaceae</taxon>
        <taxon>Salmonella</taxon>
    </lineage>
</organism>
<dbReference type="InterPro" id="IPR035074">
    <property type="entry name" value="EspA/CesA-like"/>
</dbReference>
<protein>
    <submittedName>
        <fullName evidence="1">Pathogenicity island 2 effector protein SseB</fullName>
    </submittedName>
</protein>
<dbReference type="EMBL" id="LR134149">
    <property type="protein sequence ID" value="VEA35119.1"/>
    <property type="molecule type" value="Genomic_DNA"/>
</dbReference>
<dbReference type="NCBIfam" id="NF011891">
    <property type="entry name" value="PRK15364.1"/>
    <property type="match status" value="1"/>
</dbReference>
<dbReference type="FunFam" id="1.25.40.10:FF:000482">
    <property type="entry name" value="CesD/SycD/LcrH family type III secretion system chaperone"/>
    <property type="match status" value="1"/>
</dbReference>
<proteinExistence type="predicted"/>
<dbReference type="SUPFAM" id="SSF48452">
    <property type="entry name" value="TPR-like"/>
    <property type="match status" value="1"/>
</dbReference>
<name>A0A3S4FU39_SALET</name>
<sequence length="353" mass="39598">MSSGNILWGSQNPIVFKNSFGVSNTDTGGQDDLSQQNPFAEGYGVLLILLMVIQAIANDKFIEVQKNAERARNTQEKSNEMDEVIAKAAKGDAKTKEEVPDDVIKYMRDHGILIDGMTIDDYMAKYGDHGKLDKGGLQAIKAALDNDANRNTDLMSQGQITIQKMSQELNAVLTQLTGLISKWGEISSMIAQKNVLMKKDPTLQQAHDTMRFFRRGGSLRMLLDDDVTQPLNTLYRYAMQLMDVKEFAGAARLFQLLTIYDAWSFDYWFRLGECCQAQKHWGEAIYAYGRAAQIKIDAPQAPWAAAECYLACDNVCYAIKALKAVVRICGEVSEHQILRLRAEKMLQQLSDRS</sequence>
<dbReference type="NCBIfam" id="NF011890">
    <property type="entry name" value="PRK15363.1"/>
    <property type="match status" value="1"/>
</dbReference>
<dbReference type="InterPro" id="IPR005415">
    <property type="entry name" value="T3SS_Ca_resp_chp_LcrH/SycD"/>
</dbReference>
<dbReference type="SUPFAM" id="SSF116927">
    <property type="entry name" value="EspA/CesA-like"/>
    <property type="match status" value="1"/>
</dbReference>
<reference evidence="1 2" key="1">
    <citation type="submission" date="2018-12" db="EMBL/GenBank/DDBJ databases">
        <authorList>
            <consortium name="Pathogen Informatics"/>
        </authorList>
    </citation>
    <scope>NUCLEOTIDE SEQUENCE [LARGE SCALE GENOMIC DNA]</scope>
    <source>
        <strain evidence="1 2">NCTC8272</strain>
    </source>
</reference>
<dbReference type="AlphaFoldDB" id="A0A3S4FU39"/>
<evidence type="ECO:0000313" key="1">
    <source>
        <dbReference type="EMBL" id="VEA35119.1"/>
    </source>
</evidence>